<dbReference type="KEGG" id="red:roselon_01093"/>
<dbReference type="AlphaFoldDB" id="W8SLU0"/>
<gene>
    <name evidence="2" type="ORF">roselon_01093</name>
</gene>
<dbReference type="Gene3D" id="3.40.50.280">
    <property type="entry name" value="Cobalamin-binding domain"/>
    <property type="match status" value="1"/>
</dbReference>
<dbReference type="STRING" id="1294273.roselon_01093"/>
<evidence type="ECO:0000259" key="1">
    <source>
        <dbReference type="PROSITE" id="PS51332"/>
    </source>
</evidence>
<protein>
    <submittedName>
        <fullName evidence="2">PpaA, heme-binding protein SCHIC domain protein sensory protein, regulator for photosystem formation</fullName>
    </submittedName>
</protein>
<dbReference type="HOGENOM" id="CLU_066634_3_0_5"/>
<organism evidence="2 3">
    <name type="scientific">Roseicyclus elongatus DSM 19469</name>
    <dbReference type="NCBI Taxonomy" id="1294273"/>
    <lineage>
        <taxon>Bacteria</taxon>
        <taxon>Pseudomonadati</taxon>
        <taxon>Pseudomonadota</taxon>
        <taxon>Alphaproteobacteria</taxon>
        <taxon>Rhodobacterales</taxon>
        <taxon>Roseobacteraceae</taxon>
        <taxon>Roseicyclus</taxon>
    </lineage>
</organism>
<dbReference type="Pfam" id="PF02310">
    <property type="entry name" value="B12-binding"/>
    <property type="match status" value="1"/>
</dbReference>
<dbReference type="Proteomes" id="UP000019593">
    <property type="component" value="Chromosome"/>
</dbReference>
<dbReference type="PROSITE" id="PS51332">
    <property type="entry name" value="B12_BINDING"/>
    <property type="match status" value="1"/>
</dbReference>
<feature type="domain" description="B12-binding" evidence="1">
    <location>
        <begin position="136"/>
        <end position="263"/>
    </location>
</feature>
<dbReference type="GO" id="GO:0031419">
    <property type="term" value="F:cobalamin binding"/>
    <property type="evidence" value="ECO:0007669"/>
    <property type="project" value="InterPro"/>
</dbReference>
<keyword evidence="3" id="KW-1185">Reference proteome</keyword>
<dbReference type="eggNOG" id="COG2185">
    <property type="taxonomic scope" value="Bacteria"/>
</dbReference>
<dbReference type="InterPro" id="IPR036724">
    <property type="entry name" value="Cobalamin-bd_sf"/>
</dbReference>
<dbReference type="InterPro" id="IPR006158">
    <property type="entry name" value="Cobalamin-bd"/>
</dbReference>
<proteinExistence type="predicted"/>
<dbReference type="GO" id="GO:0046872">
    <property type="term" value="F:metal ion binding"/>
    <property type="evidence" value="ECO:0007669"/>
    <property type="project" value="InterPro"/>
</dbReference>
<accession>W8SLU0</accession>
<evidence type="ECO:0000313" key="2">
    <source>
        <dbReference type="EMBL" id="AHM03490.1"/>
    </source>
</evidence>
<name>W8SLU0_9RHOB</name>
<reference evidence="2 3" key="1">
    <citation type="submission" date="2013-03" db="EMBL/GenBank/DDBJ databases">
        <authorList>
            <person name="Fiebig A."/>
            <person name="Goeker M."/>
            <person name="Klenk H.-P.P."/>
        </authorList>
    </citation>
    <scope>NUCLEOTIDE SEQUENCE [LARGE SCALE GENOMIC DNA]</scope>
    <source>
        <strain evidence="3">DSM 19469</strain>
    </source>
</reference>
<dbReference type="EMBL" id="CP004372">
    <property type="protein sequence ID" value="AHM03490.1"/>
    <property type="molecule type" value="Genomic_DNA"/>
</dbReference>
<evidence type="ECO:0000313" key="3">
    <source>
        <dbReference type="Proteomes" id="UP000019593"/>
    </source>
</evidence>
<sequence length="270" mass="29555">MIDGDLRGFAHHAIHLMTKTTYANTNLPKHRLDLMCQAFIDVHDDPRRLVIMRLRQNGVSVEDIVDIIIPAIARSLGQRWADDEISFAEVSIGSARLQETVRALGSPTRAGHLGIGASIPDKPQADPAPRTGDEAEKRVLLIIPRSEHHSLGAFVCADQLRRMDYAVDIAVDQHLRDITNTVRQRRYAMIGITAAGRRALASARDLVQCIRINTVRATPIVLGGSILESRSDLRKLTGVDHVASDMASALALCGLESNGRNALLEVDANE</sequence>
<dbReference type="SUPFAM" id="SSF52242">
    <property type="entry name" value="Cobalamin (vitamin B12)-binding domain"/>
    <property type="match status" value="1"/>
</dbReference>